<sequence>MSPTKTYEQLVAENEQLRIQLEEATETIHAIRTGQVDALVVHGEDGHELYTLKTADQTYRVFIETMHEGAVTLNEQGLVLYGNSMFASIVGLPLAKVIGTAFSTFITSNCQERYATFFQESWRSSSKSEMTLTQDGGQVACLLSATPLALDEGHCLSIILTDLTAQKETQQLLRSNNDRLVQLNSALETSNYALNRSNDNLQQFAYVASHDLQEPLRKIQQFSNLLKASYETELGQEGIDFVNRMESAAVRMSALIRDLLTYSRLTIPTEAFQLQNLDRIVSDVLGVLELIIQETGATIHVSPLGQIPGDASQLAQVFQNLLTNSIKFMKAGELPVIHFSRQNVTRSELPESFQIPNGSEQFCLIQVIDNGIGFDAHQAERIFGTFQRLHGRGQYPGTGIGLAIVRKVVENHRGFVMAQSQPDQGATFSLYLPI</sequence>
<dbReference type="CDD" id="cd00082">
    <property type="entry name" value="HisKA"/>
    <property type="match status" value="1"/>
</dbReference>
<dbReference type="GO" id="GO:0030295">
    <property type="term" value="F:protein kinase activator activity"/>
    <property type="evidence" value="ECO:0007669"/>
    <property type="project" value="TreeGrafter"/>
</dbReference>
<dbReference type="Gene3D" id="3.30.565.10">
    <property type="entry name" value="Histidine kinase-like ATPase, C-terminal domain"/>
    <property type="match status" value="1"/>
</dbReference>
<dbReference type="InterPro" id="IPR003661">
    <property type="entry name" value="HisK_dim/P_dom"/>
</dbReference>
<evidence type="ECO:0000256" key="3">
    <source>
        <dbReference type="ARBA" id="ARBA00022553"/>
    </source>
</evidence>
<evidence type="ECO:0000313" key="10">
    <source>
        <dbReference type="Proteomes" id="UP000653797"/>
    </source>
</evidence>
<dbReference type="PRINTS" id="PR00344">
    <property type="entry name" value="BCTRLSENSOR"/>
</dbReference>
<dbReference type="GO" id="GO:0000155">
    <property type="term" value="F:phosphorelay sensor kinase activity"/>
    <property type="evidence" value="ECO:0007669"/>
    <property type="project" value="InterPro"/>
</dbReference>
<dbReference type="GO" id="GO:0007234">
    <property type="term" value="P:osmosensory signaling via phosphorelay pathway"/>
    <property type="evidence" value="ECO:0007669"/>
    <property type="project" value="TreeGrafter"/>
</dbReference>
<evidence type="ECO:0000313" key="9">
    <source>
        <dbReference type="EMBL" id="MBD2755641.1"/>
    </source>
</evidence>
<keyword evidence="5" id="KW-0418">Kinase</keyword>
<dbReference type="Proteomes" id="UP000653797">
    <property type="component" value="Unassembled WGS sequence"/>
</dbReference>
<feature type="domain" description="PAS" evidence="8">
    <location>
        <begin position="55"/>
        <end position="99"/>
    </location>
</feature>
<dbReference type="SUPFAM" id="SSF55785">
    <property type="entry name" value="PYP-like sensor domain (PAS domain)"/>
    <property type="match status" value="1"/>
</dbReference>
<dbReference type="InterPro" id="IPR036097">
    <property type="entry name" value="HisK_dim/P_sf"/>
</dbReference>
<dbReference type="InterPro" id="IPR013767">
    <property type="entry name" value="PAS_fold"/>
</dbReference>
<dbReference type="InterPro" id="IPR000014">
    <property type="entry name" value="PAS"/>
</dbReference>
<dbReference type="SUPFAM" id="SSF55874">
    <property type="entry name" value="ATPase domain of HSP90 chaperone/DNA topoisomerase II/histidine kinase"/>
    <property type="match status" value="1"/>
</dbReference>
<dbReference type="Pfam" id="PF00512">
    <property type="entry name" value="HisKA"/>
    <property type="match status" value="1"/>
</dbReference>
<dbReference type="CDD" id="cd00130">
    <property type="entry name" value="PAS"/>
    <property type="match status" value="1"/>
</dbReference>
<dbReference type="Gene3D" id="3.30.450.20">
    <property type="entry name" value="PAS domain"/>
    <property type="match status" value="1"/>
</dbReference>
<name>A0A927B5I8_9BACT</name>
<dbReference type="InterPro" id="IPR004358">
    <property type="entry name" value="Sig_transdc_His_kin-like_C"/>
</dbReference>
<gene>
    <name evidence="9" type="ORF">IC230_22245</name>
</gene>
<evidence type="ECO:0000256" key="1">
    <source>
        <dbReference type="ARBA" id="ARBA00000085"/>
    </source>
</evidence>
<feature type="domain" description="Histidine kinase" evidence="7">
    <location>
        <begin position="207"/>
        <end position="434"/>
    </location>
</feature>
<dbReference type="GO" id="GO:0016020">
    <property type="term" value="C:membrane"/>
    <property type="evidence" value="ECO:0007669"/>
    <property type="project" value="UniProtKB-SubCell"/>
</dbReference>
<dbReference type="InterPro" id="IPR005467">
    <property type="entry name" value="His_kinase_dom"/>
</dbReference>
<protein>
    <recommendedName>
        <fullName evidence="2">histidine kinase</fullName>
        <ecNumber evidence="2">2.7.13.3</ecNumber>
    </recommendedName>
</protein>
<dbReference type="PANTHER" id="PTHR42878:SF15">
    <property type="entry name" value="BACTERIOPHYTOCHROME"/>
    <property type="match status" value="1"/>
</dbReference>
<dbReference type="SUPFAM" id="SSF47384">
    <property type="entry name" value="Homodimeric domain of signal transducing histidine kinase"/>
    <property type="match status" value="1"/>
</dbReference>
<dbReference type="SMART" id="SM00388">
    <property type="entry name" value="HisKA"/>
    <property type="match status" value="1"/>
</dbReference>
<evidence type="ECO:0000256" key="2">
    <source>
        <dbReference type="ARBA" id="ARBA00012438"/>
    </source>
</evidence>
<dbReference type="Pfam" id="PF00989">
    <property type="entry name" value="PAS"/>
    <property type="match status" value="1"/>
</dbReference>
<comment type="catalytic activity">
    <reaction evidence="1">
        <text>ATP + protein L-histidine = ADP + protein N-phospho-L-histidine.</text>
        <dbReference type="EC" id="2.7.13.3"/>
    </reaction>
</comment>
<dbReference type="PROSITE" id="PS50109">
    <property type="entry name" value="HIS_KIN"/>
    <property type="match status" value="1"/>
</dbReference>
<keyword evidence="6" id="KW-0472">Membrane</keyword>
<evidence type="ECO:0000256" key="4">
    <source>
        <dbReference type="ARBA" id="ARBA00022679"/>
    </source>
</evidence>
<dbReference type="Pfam" id="PF02518">
    <property type="entry name" value="HATPase_c"/>
    <property type="match status" value="1"/>
</dbReference>
<comment type="caution">
    <text evidence="9">The sequence shown here is derived from an EMBL/GenBank/DDBJ whole genome shotgun (WGS) entry which is preliminary data.</text>
</comment>
<dbReference type="PROSITE" id="PS50112">
    <property type="entry name" value="PAS"/>
    <property type="match status" value="1"/>
</dbReference>
<dbReference type="InterPro" id="IPR035965">
    <property type="entry name" value="PAS-like_dom_sf"/>
</dbReference>
<dbReference type="Gene3D" id="1.10.287.130">
    <property type="match status" value="1"/>
</dbReference>
<dbReference type="PANTHER" id="PTHR42878">
    <property type="entry name" value="TWO-COMPONENT HISTIDINE KINASE"/>
    <property type="match status" value="1"/>
</dbReference>
<reference evidence="9" key="1">
    <citation type="submission" date="2020-09" db="EMBL/GenBank/DDBJ databases">
        <authorList>
            <person name="Kim M.K."/>
        </authorList>
    </citation>
    <scope>NUCLEOTIDE SEQUENCE</scope>
    <source>
        <strain evidence="9">BT704</strain>
    </source>
</reference>
<keyword evidence="3" id="KW-0597">Phosphoprotein</keyword>
<dbReference type="EMBL" id="JACXAA010000009">
    <property type="protein sequence ID" value="MBD2755641.1"/>
    <property type="molecule type" value="Genomic_DNA"/>
</dbReference>
<proteinExistence type="predicted"/>
<dbReference type="InterPro" id="IPR050351">
    <property type="entry name" value="BphY/WalK/GraS-like"/>
</dbReference>
<dbReference type="InterPro" id="IPR036890">
    <property type="entry name" value="HATPase_C_sf"/>
</dbReference>
<evidence type="ECO:0000259" key="7">
    <source>
        <dbReference type="PROSITE" id="PS50109"/>
    </source>
</evidence>
<evidence type="ECO:0000256" key="5">
    <source>
        <dbReference type="ARBA" id="ARBA00022777"/>
    </source>
</evidence>
<keyword evidence="10" id="KW-1185">Reference proteome</keyword>
<dbReference type="SMART" id="SM00387">
    <property type="entry name" value="HATPase_c"/>
    <property type="match status" value="1"/>
</dbReference>
<evidence type="ECO:0000259" key="8">
    <source>
        <dbReference type="PROSITE" id="PS50112"/>
    </source>
</evidence>
<dbReference type="GO" id="GO:0000156">
    <property type="term" value="F:phosphorelay response regulator activity"/>
    <property type="evidence" value="ECO:0007669"/>
    <property type="project" value="TreeGrafter"/>
</dbReference>
<evidence type="ECO:0000256" key="6">
    <source>
        <dbReference type="ARBA" id="ARBA00023136"/>
    </source>
</evidence>
<accession>A0A927B5I8</accession>
<dbReference type="NCBIfam" id="TIGR00229">
    <property type="entry name" value="sensory_box"/>
    <property type="match status" value="1"/>
</dbReference>
<keyword evidence="4" id="KW-0808">Transferase</keyword>
<dbReference type="AlphaFoldDB" id="A0A927B5I8"/>
<dbReference type="InterPro" id="IPR003594">
    <property type="entry name" value="HATPase_dom"/>
</dbReference>
<dbReference type="EC" id="2.7.13.3" evidence="2"/>
<dbReference type="RefSeq" id="WP_191041269.1">
    <property type="nucleotide sequence ID" value="NZ_JACXAA010000009.1"/>
</dbReference>
<organism evidence="9 10">
    <name type="scientific">Spirosoma validum</name>
    <dbReference type="NCBI Taxonomy" id="2771355"/>
    <lineage>
        <taxon>Bacteria</taxon>
        <taxon>Pseudomonadati</taxon>
        <taxon>Bacteroidota</taxon>
        <taxon>Cytophagia</taxon>
        <taxon>Cytophagales</taxon>
        <taxon>Cytophagaceae</taxon>
        <taxon>Spirosoma</taxon>
    </lineage>
</organism>